<accession>A0A1W2LS08</accession>
<feature type="signal peptide" evidence="2">
    <location>
        <begin position="1"/>
        <end position="19"/>
    </location>
</feature>
<dbReference type="EMBL" id="LQMT02000021">
    <property type="protein sequence ID" value="ONF67422.1"/>
    <property type="molecule type" value="Genomic_DNA"/>
</dbReference>
<evidence type="ECO:0000313" key="4">
    <source>
        <dbReference type="Proteomes" id="UP000076660"/>
    </source>
</evidence>
<evidence type="ECO:0000313" key="3">
    <source>
        <dbReference type="EMBL" id="ONF67422.1"/>
    </source>
</evidence>
<gene>
    <name evidence="3" type="ORF">AVR91_0221965</name>
</gene>
<reference evidence="3 4" key="1">
    <citation type="submission" date="2016-12" db="EMBL/GenBank/DDBJ databases">
        <title>Amycolatopsis keratiniphila subsp. keratiniphila genome sequencing and assembly.</title>
        <authorList>
            <person name="Mayilraj S."/>
            <person name="Kaur N."/>
        </authorList>
    </citation>
    <scope>NUCLEOTIDE SEQUENCE [LARGE SCALE GENOMIC DNA]</scope>
    <source>
        <strain evidence="3 4">DSM 44409</strain>
    </source>
</reference>
<feature type="chain" id="PRO_5038675968" evidence="2">
    <location>
        <begin position="20"/>
        <end position="209"/>
    </location>
</feature>
<protein>
    <submittedName>
        <fullName evidence="3">Uncharacterized protein</fullName>
    </submittedName>
</protein>
<sequence length="209" mass="22435">MRRRFVITLLAVVAAGVIAAVVVTTREEPSPVAGPGAPPPAPVTTAQPPIAFCPETATSDRVRSPSGLDGKTEPRTPSGPHRLAYFVVDEKGMRDFSDTADGYLPMGTSQQGAVQVVVCEYPKPTNERVGTCDGYERQGKPPLSVAVTGVQYTYKAYDAESKRLLDTFVLPGTRVCPSSVTTFDDVPRAIEARSDYTAVIGRLLPHLRM</sequence>
<dbReference type="AlphaFoldDB" id="A0A1W2LS08"/>
<organism evidence="3 4">
    <name type="scientific">Amycolatopsis keratiniphila subsp. keratiniphila</name>
    <dbReference type="NCBI Taxonomy" id="227715"/>
    <lineage>
        <taxon>Bacteria</taxon>
        <taxon>Bacillati</taxon>
        <taxon>Actinomycetota</taxon>
        <taxon>Actinomycetes</taxon>
        <taxon>Pseudonocardiales</taxon>
        <taxon>Pseudonocardiaceae</taxon>
        <taxon>Amycolatopsis</taxon>
        <taxon>Amycolatopsis japonica group</taxon>
    </lineage>
</organism>
<name>A0A1W2LS08_9PSEU</name>
<feature type="region of interest" description="Disordered" evidence="1">
    <location>
        <begin position="28"/>
        <end position="82"/>
    </location>
</feature>
<dbReference type="RefSeq" id="WP_063275490.1">
    <property type="nucleotide sequence ID" value="NZ_LQMT02000021.1"/>
</dbReference>
<dbReference type="OrthoDB" id="3637292at2"/>
<keyword evidence="2" id="KW-0732">Signal</keyword>
<evidence type="ECO:0000256" key="1">
    <source>
        <dbReference type="SAM" id="MobiDB-lite"/>
    </source>
</evidence>
<evidence type="ECO:0000256" key="2">
    <source>
        <dbReference type="SAM" id="SignalP"/>
    </source>
</evidence>
<dbReference type="Proteomes" id="UP000076660">
    <property type="component" value="Unassembled WGS sequence"/>
</dbReference>
<proteinExistence type="predicted"/>
<comment type="caution">
    <text evidence="3">The sequence shown here is derived from an EMBL/GenBank/DDBJ whole genome shotgun (WGS) entry which is preliminary data.</text>
</comment>